<dbReference type="InterPro" id="IPR029119">
    <property type="entry name" value="MutY_C"/>
</dbReference>
<organism evidence="16 17">
    <name type="scientific">Eubacterium cellulosolvens (strain ATCC 43171 / JCM 9499 / 6)</name>
    <name type="common">Cillobacterium cellulosolvens</name>
    <dbReference type="NCBI Taxonomy" id="633697"/>
    <lineage>
        <taxon>Bacteria</taxon>
        <taxon>Bacillati</taxon>
        <taxon>Bacillota</taxon>
        <taxon>Clostridia</taxon>
        <taxon>Eubacteriales</taxon>
        <taxon>Eubacteriaceae</taxon>
        <taxon>Eubacterium</taxon>
    </lineage>
</organism>
<evidence type="ECO:0000313" key="16">
    <source>
        <dbReference type="EMBL" id="EIM56820.1"/>
    </source>
</evidence>
<dbReference type="CDD" id="cd03431">
    <property type="entry name" value="NUDIX_DNA_Glycosylase_C-MutY"/>
    <property type="match status" value="1"/>
</dbReference>
<dbReference type="GO" id="GO:0032357">
    <property type="term" value="F:oxidized purine DNA binding"/>
    <property type="evidence" value="ECO:0007669"/>
    <property type="project" value="TreeGrafter"/>
</dbReference>
<dbReference type="SUPFAM" id="SSF48150">
    <property type="entry name" value="DNA-glycosylase"/>
    <property type="match status" value="1"/>
</dbReference>
<evidence type="ECO:0000256" key="12">
    <source>
        <dbReference type="ARBA" id="ARBA00023204"/>
    </source>
</evidence>
<evidence type="ECO:0000256" key="4">
    <source>
        <dbReference type="ARBA" id="ARBA00012045"/>
    </source>
</evidence>
<dbReference type="GO" id="GO:0046872">
    <property type="term" value="F:metal ion binding"/>
    <property type="evidence" value="ECO:0007669"/>
    <property type="project" value="UniProtKB-UniRule"/>
</dbReference>
<reference evidence="16 17" key="1">
    <citation type="submission" date="2010-08" db="EMBL/GenBank/DDBJ databases">
        <authorList>
            <consortium name="US DOE Joint Genome Institute (JGI-PGF)"/>
            <person name="Lucas S."/>
            <person name="Copeland A."/>
            <person name="Lapidus A."/>
            <person name="Cheng J.-F."/>
            <person name="Bruce D."/>
            <person name="Goodwin L."/>
            <person name="Pitluck S."/>
            <person name="Land M.L."/>
            <person name="Hauser L."/>
            <person name="Chang Y.-J."/>
            <person name="Anderson I.J."/>
            <person name="Johnson E."/>
            <person name="Mulhopadhyay B."/>
            <person name="Kyrpides N."/>
            <person name="Woyke T.J."/>
        </authorList>
    </citation>
    <scope>NUCLEOTIDE SEQUENCE [LARGE SCALE GENOMIC DNA]</scope>
    <source>
        <strain evidence="16 17">6</strain>
    </source>
</reference>
<dbReference type="Pfam" id="PF14815">
    <property type="entry name" value="NUDIX_4"/>
    <property type="match status" value="1"/>
</dbReference>
<dbReference type="EC" id="3.2.2.31" evidence="4 14"/>
<evidence type="ECO:0000256" key="2">
    <source>
        <dbReference type="ARBA" id="ARBA00002933"/>
    </source>
</evidence>
<dbReference type="CDD" id="cd00056">
    <property type="entry name" value="ENDO3c"/>
    <property type="match status" value="1"/>
</dbReference>
<dbReference type="GO" id="GO:0006298">
    <property type="term" value="P:mismatch repair"/>
    <property type="evidence" value="ECO:0007669"/>
    <property type="project" value="TreeGrafter"/>
</dbReference>
<dbReference type="GO" id="GO:0051539">
    <property type="term" value="F:4 iron, 4 sulfur cluster binding"/>
    <property type="evidence" value="ECO:0007669"/>
    <property type="project" value="UniProtKB-UniRule"/>
</dbReference>
<comment type="function">
    <text evidence="2">Adenine glycosylase active on G-A mispairs. MutY also corrects error-prone DNA synthesis past GO lesions which are due to the oxidatively damaged form of guanine: 7,8-dihydro-8-oxoguanine (8-oxo-dGTP).</text>
</comment>
<proteinExistence type="inferred from homology"/>
<dbReference type="Proteomes" id="UP000005753">
    <property type="component" value="Chromosome"/>
</dbReference>
<evidence type="ECO:0000259" key="15">
    <source>
        <dbReference type="SMART" id="SM00478"/>
    </source>
</evidence>
<evidence type="ECO:0000256" key="13">
    <source>
        <dbReference type="ARBA" id="ARBA00023295"/>
    </source>
</evidence>
<gene>
    <name evidence="16" type="ORF">EubceDRAFT1_0995</name>
</gene>
<evidence type="ECO:0000256" key="11">
    <source>
        <dbReference type="ARBA" id="ARBA00023014"/>
    </source>
</evidence>
<dbReference type="SUPFAM" id="SSF55811">
    <property type="entry name" value="Nudix"/>
    <property type="match status" value="1"/>
</dbReference>
<evidence type="ECO:0000256" key="14">
    <source>
        <dbReference type="RuleBase" id="RU365096"/>
    </source>
</evidence>
<dbReference type="GO" id="GO:0000701">
    <property type="term" value="F:purine-specific mismatch base pair DNA N-glycosylase activity"/>
    <property type="evidence" value="ECO:0007669"/>
    <property type="project" value="UniProtKB-EC"/>
</dbReference>
<keyword evidence="8 14" id="KW-0227">DNA damage</keyword>
<dbReference type="AlphaFoldDB" id="I5ASP7"/>
<evidence type="ECO:0000256" key="8">
    <source>
        <dbReference type="ARBA" id="ARBA00022763"/>
    </source>
</evidence>
<dbReference type="PANTHER" id="PTHR42944:SF1">
    <property type="entry name" value="ADENINE DNA GLYCOSYLASE"/>
    <property type="match status" value="1"/>
</dbReference>
<dbReference type="Pfam" id="PF00633">
    <property type="entry name" value="HHH"/>
    <property type="match status" value="1"/>
</dbReference>
<dbReference type="InterPro" id="IPR005760">
    <property type="entry name" value="A/G_AdeGlyc_MutY"/>
</dbReference>
<evidence type="ECO:0000256" key="6">
    <source>
        <dbReference type="ARBA" id="ARBA00022485"/>
    </source>
</evidence>
<keyword evidence="9" id="KW-0378">Hydrolase</keyword>
<dbReference type="EMBL" id="CM001487">
    <property type="protein sequence ID" value="EIM56820.1"/>
    <property type="molecule type" value="Genomic_DNA"/>
</dbReference>
<evidence type="ECO:0000256" key="9">
    <source>
        <dbReference type="ARBA" id="ARBA00022801"/>
    </source>
</evidence>
<keyword evidence="7" id="KW-0479">Metal-binding</keyword>
<keyword evidence="6" id="KW-0004">4Fe-4S</keyword>
<dbReference type="PANTHER" id="PTHR42944">
    <property type="entry name" value="ADENINE DNA GLYCOSYLASE"/>
    <property type="match status" value="1"/>
</dbReference>
<dbReference type="SMART" id="SM00478">
    <property type="entry name" value="ENDO3c"/>
    <property type="match status" value="1"/>
</dbReference>
<evidence type="ECO:0000256" key="1">
    <source>
        <dbReference type="ARBA" id="ARBA00000843"/>
    </source>
</evidence>
<name>I5ASP7_EUBC6</name>
<evidence type="ECO:0000256" key="10">
    <source>
        <dbReference type="ARBA" id="ARBA00023004"/>
    </source>
</evidence>
<dbReference type="Gene3D" id="1.10.1670.10">
    <property type="entry name" value="Helix-hairpin-Helix base-excision DNA repair enzymes (C-terminal)"/>
    <property type="match status" value="1"/>
</dbReference>
<sequence>MSGITRKCEMKTEGCEMDLTRIIEPLCSWYDRSKRDLPWRKDQDPYHVWVSEIMLQQTRVEAVKSFYRRFLQELPTVEDLACCEEDRLMKLWEGLGYYSRVRNMQTAARQIMEEYGGNFPDTREKLLKLKGIGAYTAGAVASIAFNEPVAAVDGNVLRVITRLEKDPRDIMKQSVRTEFDRRITEALEKTCGGSVTSSSFNQGMMDLGAGVCLPNAAPLCGKCPLASFCSAHEAGVEMDYPKKKAAKPRRIEGRTVLLIRDGDRILIRKRGKKGLLAGLWEFPNPEGHLEPEAALSFASGLGLEPVHIRALAPAKHVFSHIEWHMTGYEIRVASLGEEAEPPYVLIDEEQVRREYAIPTAFSAYYNWLADHRQNTEQDV</sequence>
<dbReference type="Gene3D" id="1.10.340.30">
    <property type="entry name" value="Hypothetical protein, domain 2"/>
    <property type="match status" value="1"/>
</dbReference>
<dbReference type="GO" id="GO:0034039">
    <property type="term" value="F:8-oxo-7,8-dihydroguanine DNA N-glycosylase activity"/>
    <property type="evidence" value="ECO:0007669"/>
    <property type="project" value="TreeGrafter"/>
</dbReference>
<dbReference type="GO" id="GO:0006284">
    <property type="term" value="P:base-excision repair"/>
    <property type="evidence" value="ECO:0007669"/>
    <property type="project" value="UniProtKB-UniRule"/>
</dbReference>
<dbReference type="InterPro" id="IPR000445">
    <property type="entry name" value="HhH_motif"/>
</dbReference>
<comment type="similarity">
    <text evidence="3 14">Belongs to the Nth/MutY family.</text>
</comment>
<dbReference type="HOGENOM" id="CLU_012862_0_0_9"/>
<feature type="domain" description="HhH-GPD" evidence="15">
    <location>
        <begin position="54"/>
        <end position="210"/>
    </location>
</feature>
<dbReference type="STRING" id="633697.EubceDRAFT1_0995"/>
<evidence type="ECO:0000256" key="5">
    <source>
        <dbReference type="ARBA" id="ARBA00022023"/>
    </source>
</evidence>
<keyword evidence="13 14" id="KW-0326">Glycosidase</keyword>
<dbReference type="Pfam" id="PF00730">
    <property type="entry name" value="HhH-GPD"/>
    <property type="match status" value="1"/>
</dbReference>
<dbReference type="InterPro" id="IPR015797">
    <property type="entry name" value="NUDIX_hydrolase-like_dom_sf"/>
</dbReference>
<keyword evidence="17" id="KW-1185">Reference proteome</keyword>
<protein>
    <recommendedName>
        <fullName evidence="5 14">Adenine DNA glycosylase</fullName>
        <ecNumber evidence="4 14">3.2.2.31</ecNumber>
    </recommendedName>
</protein>
<dbReference type="InterPro" id="IPR003265">
    <property type="entry name" value="HhH-GPD_domain"/>
</dbReference>
<keyword evidence="10 14" id="KW-0408">Iron</keyword>
<comment type="cofactor">
    <cofactor evidence="14">
        <name>[4Fe-4S] cluster</name>
        <dbReference type="ChEBI" id="CHEBI:49883"/>
    </cofactor>
    <text evidence="14">Binds 1 [4Fe-4S] cluster.</text>
</comment>
<evidence type="ECO:0000256" key="3">
    <source>
        <dbReference type="ARBA" id="ARBA00008343"/>
    </source>
</evidence>
<dbReference type="InterPro" id="IPR023170">
    <property type="entry name" value="HhH_base_excis_C"/>
</dbReference>
<dbReference type="Gene3D" id="3.90.79.10">
    <property type="entry name" value="Nucleoside Triphosphate Pyrophosphohydrolase"/>
    <property type="match status" value="1"/>
</dbReference>
<keyword evidence="11" id="KW-0411">Iron-sulfur</keyword>
<keyword evidence="12" id="KW-0234">DNA repair</keyword>
<dbReference type="eggNOG" id="COG1194">
    <property type="taxonomic scope" value="Bacteria"/>
</dbReference>
<comment type="catalytic activity">
    <reaction evidence="1 14">
        <text>Hydrolyzes free adenine bases from 7,8-dihydro-8-oxoguanine:adenine mismatched double-stranded DNA, leaving an apurinic site.</text>
        <dbReference type="EC" id="3.2.2.31"/>
    </reaction>
</comment>
<evidence type="ECO:0000313" key="17">
    <source>
        <dbReference type="Proteomes" id="UP000005753"/>
    </source>
</evidence>
<dbReference type="FunFam" id="1.10.340.30:FF:000002">
    <property type="entry name" value="Adenine DNA glycosylase"/>
    <property type="match status" value="1"/>
</dbReference>
<evidence type="ECO:0000256" key="7">
    <source>
        <dbReference type="ARBA" id="ARBA00022723"/>
    </source>
</evidence>
<accession>I5ASP7</accession>
<dbReference type="InterPro" id="IPR011257">
    <property type="entry name" value="DNA_glycosylase"/>
</dbReference>
<reference evidence="16 17" key="2">
    <citation type="submission" date="2012-02" db="EMBL/GenBank/DDBJ databases">
        <title>Improved High-Quality Draft sequence of Eubacterium cellulosolvens 6.</title>
        <authorList>
            <consortium name="US DOE Joint Genome Institute"/>
            <person name="Lucas S."/>
            <person name="Han J."/>
            <person name="Lapidus A."/>
            <person name="Cheng J.-F."/>
            <person name="Goodwin L."/>
            <person name="Pitluck S."/>
            <person name="Peters L."/>
            <person name="Mikhailova N."/>
            <person name="Gu W."/>
            <person name="Detter J.C."/>
            <person name="Han C."/>
            <person name="Tapia R."/>
            <person name="Land M."/>
            <person name="Hauser L."/>
            <person name="Kyrpides N."/>
            <person name="Ivanova N."/>
            <person name="Pagani I."/>
            <person name="Johnson E."/>
            <person name="Mukhopadhyay B."/>
            <person name="Anderson I."/>
            <person name="Woyke T."/>
        </authorList>
    </citation>
    <scope>NUCLEOTIDE SEQUENCE [LARGE SCALE GENOMIC DNA]</scope>
    <source>
        <strain evidence="16 17">6</strain>
    </source>
</reference>
<dbReference type="NCBIfam" id="TIGR01084">
    <property type="entry name" value="mutY"/>
    <property type="match status" value="1"/>
</dbReference>
<dbReference type="GO" id="GO:0035485">
    <property type="term" value="F:adenine/guanine mispair binding"/>
    <property type="evidence" value="ECO:0007669"/>
    <property type="project" value="TreeGrafter"/>
</dbReference>
<dbReference type="InterPro" id="IPR044298">
    <property type="entry name" value="MIG/MutY"/>
</dbReference>